<dbReference type="EnsemblPlants" id="KEH16302">
    <property type="protein sequence ID" value="KEH16302"/>
    <property type="gene ID" value="MTR_0240s0050"/>
</dbReference>
<evidence type="ECO:0000313" key="2">
    <source>
        <dbReference type="EnsemblPlants" id="KEH16302"/>
    </source>
</evidence>
<dbReference type="AlphaFoldDB" id="A0A072TG09"/>
<sequence>MSIQLNLLKRITNQESGGGKTTRMDDYNLATKIEEAIKNNENLEAITQESI</sequence>
<dbReference type="HOGENOM" id="CLU_3109500_0_0_1"/>
<keyword evidence="3" id="KW-1185">Reference proteome</keyword>
<reference evidence="1 3" key="1">
    <citation type="journal article" date="2011" name="Nature">
        <title>The Medicago genome provides insight into the evolution of rhizobial symbioses.</title>
        <authorList>
            <person name="Young N.D."/>
            <person name="Debelle F."/>
            <person name="Oldroyd G.E."/>
            <person name="Geurts R."/>
            <person name="Cannon S.B."/>
            <person name="Udvardi M.K."/>
            <person name="Benedito V.A."/>
            <person name="Mayer K.F."/>
            <person name="Gouzy J."/>
            <person name="Schoof H."/>
            <person name="Van de Peer Y."/>
            <person name="Proost S."/>
            <person name="Cook D.R."/>
            <person name="Meyers B.C."/>
            <person name="Spannagl M."/>
            <person name="Cheung F."/>
            <person name="De Mita S."/>
            <person name="Krishnakumar V."/>
            <person name="Gundlach H."/>
            <person name="Zhou S."/>
            <person name="Mudge J."/>
            <person name="Bharti A.K."/>
            <person name="Murray J.D."/>
            <person name="Naoumkina M.A."/>
            <person name="Rosen B."/>
            <person name="Silverstein K.A."/>
            <person name="Tang H."/>
            <person name="Rombauts S."/>
            <person name="Zhao P.X."/>
            <person name="Zhou P."/>
            <person name="Barbe V."/>
            <person name="Bardou P."/>
            <person name="Bechner M."/>
            <person name="Bellec A."/>
            <person name="Berger A."/>
            <person name="Berges H."/>
            <person name="Bidwell S."/>
            <person name="Bisseling T."/>
            <person name="Choisne N."/>
            <person name="Couloux A."/>
            <person name="Denny R."/>
            <person name="Deshpande S."/>
            <person name="Dai X."/>
            <person name="Doyle J.J."/>
            <person name="Dudez A.M."/>
            <person name="Farmer A.D."/>
            <person name="Fouteau S."/>
            <person name="Franken C."/>
            <person name="Gibelin C."/>
            <person name="Gish J."/>
            <person name="Goldstein S."/>
            <person name="Gonzalez A.J."/>
            <person name="Green P.J."/>
            <person name="Hallab A."/>
            <person name="Hartog M."/>
            <person name="Hua A."/>
            <person name="Humphray S.J."/>
            <person name="Jeong D.H."/>
            <person name="Jing Y."/>
            <person name="Jocker A."/>
            <person name="Kenton S.M."/>
            <person name="Kim D.J."/>
            <person name="Klee K."/>
            <person name="Lai H."/>
            <person name="Lang C."/>
            <person name="Lin S."/>
            <person name="Macmil S.L."/>
            <person name="Magdelenat G."/>
            <person name="Matthews L."/>
            <person name="McCorrison J."/>
            <person name="Monaghan E.L."/>
            <person name="Mun J.H."/>
            <person name="Najar F.Z."/>
            <person name="Nicholson C."/>
            <person name="Noirot C."/>
            <person name="O'Bleness M."/>
            <person name="Paule C.R."/>
            <person name="Poulain J."/>
            <person name="Prion F."/>
            <person name="Qin B."/>
            <person name="Qu C."/>
            <person name="Retzel E.F."/>
            <person name="Riddle C."/>
            <person name="Sallet E."/>
            <person name="Samain S."/>
            <person name="Samson N."/>
            <person name="Sanders I."/>
            <person name="Saurat O."/>
            <person name="Scarpelli C."/>
            <person name="Schiex T."/>
            <person name="Segurens B."/>
            <person name="Severin A.J."/>
            <person name="Sherrier D.J."/>
            <person name="Shi R."/>
            <person name="Sims S."/>
            <person name="Singer S.R."/>
            <person name="Sinharoy S."/>
            <person name="Sterck L."/>
            <person name="Viollet A."/>
            <person name="Wang B.B."/>
            <person name="Wang K."/>
            <person name="Wang M."/>
            <person name="Wang X."/>
            <person name="Warfsmann J."/>
            <person name="Weissenbach J."/>
            <person name="White D.D."/>
            <person name="White J.D."/>
            <person name="Wiley G.B."/>
            <person name="Wincker P."/>
            <person name="Xing Y."/>
            <person name="Yang L."/>
            <person name="Yao Z."/>
            <person name="Ying F."/>
            <person name="Zhai J."/>
            <person name="Zhou L."/>
            <person name="Zuber A."/>
            <person name="Denarie J."/>
            <person name="Dixon R.A."/>
            <person name="May G.D."/>
            <person name="Schwartz D.C."/>
            <person name="Rogers J."/>
            <person name="Quetier F."/>
            <person name="Town C.D."/>
            <person name="Roe B.A."/>
        </authorList>
    </citation>
    <scope>NUCLEOTIDE SEQUENCE [LARGE SCALE GENOMIC DNA]</scope>
    <source>
        <strain evidence="1">A17</strain>
        <strain evidence="2 3">cv. Jemalong A17</strain>
    </source>
</reference>
<gene>
    <name evidence="1" type="ORF">MTR_0240s0050</name>
</gene>
<reference evidence="1 3" key="2">
    <citation type="journal article" date="2014" name="BMC Genomics">
        <title>An improved genome release (version Mt4.0) for the model legume Medicago truncatula.</title>
        <authorList>
            <person name="Tang H."/>
            <person name="Krishnakumar V."/>
            <person name="Bidwell S."/>
            <person name="Rosen B."/>
            <person name="Chan A."/>
            <person name="Zhou S."/>
            <person name="Gentzbittel L."/>
            <person name="Childs K.L."/>
            <person name="Yandell M."/>
            <person name="Gundlach H."/>
            <person name="Mayer K.F."/>
            <person name="Schwartz D.C."/>
            <person name="Town C.D."/>
        </authorList>
    </citation>
    <scope>GENOME REANNOTATION</scope>
    <source>
        <strain evidence="1">A17</strain>
        <strain evidence="2 3">cv. Jemalong A17</strain>
    </source>
</reference>
<reference evidence="2" key="3">
    <citation type="submission" date="2015-06" db="UniProtKB">
        <authorList>
            <consortium name="EnsemblPlants"/>
        </authorList>
    </citation>
    <scope>IDENTIFICATION</scope>
    <source>
        <strain evidence="2">cv. Jemalong A17</strain>
    </source>
</reference>
<evidence type="ECO:0000313" key="1">
    <source>
        <dbReference type="EMBL" id="KEH16302.1"/>
    </source>
</evidence>
<organism evidence="1 3">
    <name type="scientific">Medicago truncatula</name>
    <name type="common">Barrel medic</name>
    <name type="synonym">Medicago tribuloides</name>
    <dbReference type="NCBI Taxonomy" id="3880"/>
    <lineage>
        <taxon>Eukaryota</taxon>
        <taxon>Viridiplantae</taxon>
        <taxon>Streptophyta</taxon>
        <taxon>Embryophyta</taxon>
        <taxon>Tracheophyta</taxon>
        <taxon>Spermatophyta</taxon>
        <taxon>Magnoliopsida</taxon>
        <taxon>eudicotyledons</taxon>
        <taxon>Gunneridae</taxon>
        <taxon>Pentapetalae</taxon>
        <taxon>rosids</taxon>
        <taxon>fabids</taxon>
        <taxon>Fabales</taxon>
        <taxon>Fabaceae</taxon>
        <taxon>Papilionoideae</taxon>
        <taxon>50 kb inversion clade</taxon>
        <taxon>NPAAA clade</taxon>
        <taxon>Hologalegina</taxon>
        <taxon>IRL clade</taxon>
        <taxon>Trifolieae</taxon>
        <taxon>Medicago</taxon>
    </lineage>
</organism>
<dbReference type="EMBL" id="KL402965">
    <property type="protein sequence ID" value="KEH16302.1"/>
    <property type="molecule type" value="Genomic_DNA"/>
</dbReference>
<dbReference type="Proteomes" id="UP000002051">
    <property type="component" value="Unassembled WGS sequence"/>
</dbReference>
<protein>
    <submittedName>
        <fullName evidence="1 2">Uncharacterized protein</fullName>
    </submittedName>
</protein>
<proteinExistence type="predicted"/>
<accession>A0A072TG09</accession>
<dbReference type="PaxDb" id="3880-AES77075"/>
<name>A0A072TG09_MEDTR</name>
<evidence type="ECO:0000313" key="3">
    <source>
        <dbReference type="Proteomes" id="UP000002051"/>
    </source>
</evidence>